<evidence type="ECO:0000256" key="4">
    <source>
        <dbReference type="ARBA" id="ARBA00022723"/>
    </source>
</evidence>
<dbReference type="InterPro" id="IPR001719">
    <property type="entry name" value="AP_endonuc_2"/>
</dbReference>
<dbReference type="Gene3D" id="3.20.20.150">
    <property type="entry name" value="Divalent-metal-dependent TIM barrel enzymes"/>
    <property type="match status" value="1"/>
</dbReference>
<evidence type="ECO:0000256" key="3">
    <source>
        <dbReference type="ARBA" id="ARBA00021759"/>
    </source>
</evidence>
<feature type="compositionally biased region" description="Basic residues" evidence="9">
    <location>
        <begin position="372"/>
        <end position="386"/>
    </location>
</feature>
<dbReference type="HAMAP" id="MF_00152">
    <property type="entry name" value="Nfo"/>
    <property type="match status" value="1"/>
</dbReference>
<dbReference type="Proteomes" id="UP000002036">
    <property type="component" value="Chromosome D"/>
</dbReference>
<dbReference type="EMBL" id="CU928168">
    <property type="protein sequence ID" value="CAR22505.1"/>
    <property type="molecule type" value="Genomic_DNA"/>
</dbReference>
<evidence type="ECO:0000256" key="1">
    <source>
        <dbReference type="ARBA" id="ARBA00001947"/>
    </source>
</evidence>
<dbReference type="InterPro" id="IPR018246">
    <property type="entry name" value="AP_endonuc_F2_Zn_BS"/>
</dbReference>
<dbReference type="GO" id="GO:0003906">
    <property type="term" value="F:DNA-(apurinic or apyrimidinic site) endonuclease activity"/>
    <property type="evidence" value="ECO:0007669"/>
    <property type="project" value="TreeGrafter"/>
</dbReference>
<dbReference type="PROSITE" id="PS51432">
    <property type="entry name" value="AP_NUCLEASE_F2_4"/>
    <property type="match status" value="1"/>
</dbReference>
<dbReference type="GO" id="GO:0008270">
    <property type="term" value="F:zinc ion binding"/>
    <property type="evidence" value="ECO:0007669"/>
    <property type="project" value="InterPro"/>
</dbReference>
<dbReference type="PROSITE" id="PS00730">
    <property type="entry name" value="AP_NUCLEASE_F2_2"/>
    <property type="match status" value="1"/>
</dbReference>
<dbReference type="AlphaFoldDB" id="C5DGG3"/>
<evidence type="ECO:0000256" key="6">
    <source>
        <dbReference type="ARBA" id="ARBA00022801"/>
    </source>
</evidence>
<dbReference type="PANTHER" id="PTHR21445:SF0">
    <property type="entry name" value="APURINIC-APYRIMIDINIC ENDONUCLEASE"/>
    <property type="match status" value="1"/>
</dbReference>
<comment type="cofactor">
    <cofactor evidence="1">
        <name>Zn(2+)</name>
        <dbReference type="ChEBI" id="CHEBI:29105"/>
    </cofactor>
</comment>
<reference evidence="11 12" key="1">
    <citation type="journal article" date="2009" name="Genome Res.">
        <title>Comparative genomics of protoploid Saccharomycetaceae.</title>
        <authorList>
            <consortium name="The Genolevures Consortium"/>
            <person name="Souciet J.-L."/>
            <person name="Dujon B."/>
            <person name="Gaillardin C."/>
            <person name="Johnston M."/>
            <person name="Baret P.V."/>
            <person name="Cliften P."/>
            <person name="Sherman D.J."/>
            <person name="Weissenbach J."/>
            <person name="Westhof E."/>
            <person name="Wincker P."/>
            <person name="Jubin C."/>
            <person name="Poulain J."/>
            <person name="Barbe V."/>
            <person name="Segurens B."/>
            <person name="Artiguenave F."/>
            <person name="Anthouard V."/>
            <person name="Vacherie B."/>
            <person name="Val M.-E."/>
            <person name="Fulton R.S."/>
            <person name="Minx P."/>
            <person name="Wilson R."/>
            <person name="Durrens P."/>
            <person name="Jean G."/>
            <person name="Marck C."/>
            <person name="Martin T."/>
            <person name="Nikolski M."/>
            <person name="Rolland T."/>
            <person name="Seret M.-L."/>
            <person name="Casaregola S."/>
            <person name="Despons L."/>
            <person name="Fairhead C."/>
            <person name="Fischer G."/>
            <person name="Lafontaine I."/>
            <person name="Leh V."/>
            <person name="Lemaire M."/>
            <person name="de Montigny J."/>
            <person name="Neuveglise C."/>
            <person name="Thierry A."/>
            <person name="Blanc-Lenfle I."/>
            <person name="Bleykasten C."/>
            <person name="Diffels J."/>
            <person name="Fritsch E."/>
            <person name="Frangeul L."/>
            <person name="Goeffon A."/>
            <person name="Jauniaux N."/>
            <person name="Kachouri-Lafond R."/>
            <person name="Payen C."/>
            <person name="Potier S."/>
            <person name="Pribylova L."/>
            <person name="Ozanne C."/>
            <person name="Richard G.-F."/>
            <person name="Sacerdot C."/>
            <person name="Straub M.-L."/>
            <person name="Talla E."/>
        </authorList>
    </citation>
    <scope>NUCLEOTIDE SEQUENCE [LARGE SCALE GENOMIC DNA]</scope>
    <source>
        <strain evidence="12">ATCC 56472 / CBS 6340 / NRRL Y-8284</strain>
    </source>
</reference>
<feature type="compositionally biased region" description="Basic and acidic residues" evidence="9">
    <location>
        <begin position="348"/>
        <end position="371"/>
    </location>
</feature>
<dbReference type="KEGG" id="lth:KLTH0D05104g"/>
<dbReference type="GO" id="GO:0006284">
    <property type="term" value="P:base-excision repair"/>
    <property type="evidence" value="ECO:0007669"/>
    <property type="project" value="TreeGrafter"/>
</dbReference>
<evidence type="ECO:0000313" key="12">
    <source>
        <dbReference type="Proteomes" id="UP000002036"/>
    </source>
</evidence>
<dbReference type="Pfam" id="PF01261">
    <property type="entry name" value="AP_endonuc_2"/>
    <property type="match status" value="1"/>
</dbReference>
<dbReference type="PROSITE" id="PS00731">
    <property type="entry name" value="AP_NUCLEASE_F2_3"/>
    <property type="match status" value="1"/>
</dbReference>
<dbReference type="STRING" id="559295.C5DGG3"/>
<name>C5DGG3_LACTC</name>
<proteinExistence type="inferred from homology"/>
<evidence type="ECO:0000256" key="9">
    <source>
        <dbReference type="SAM" id="MobiDB-lite"/>
    </source>
</evidence>
<dbReference type="GO" id="GO:0003677">
    <property type="term" value="F:DNA binding"/>
    <property type="evidence" value="ECO:0007669"/>
    <property type="project" value="InterPro"/>
</dbReference>
<comment type="similarity">
    <text evidence="2">Belongs to the AP endonuclease 2 family.</text>
</comment>
<dbReference type="OMA" id="HPGSHLR"/>
<keyword evidence="8" id="KW-0234">DNA repair</keyword>
<dbReference type="SMART" id="SM00518">
    <property type="entry name" value="AP2Ec"/>
    <property type="match status" value="1"/>
</dbReference>
<keyword evidence="7" id="KW-0862">Zinc</keyword>
<dbReference type="HOGENOM" id="CLU_025885_1_0_1"/>
<evidence type="ECO:0000259" key="10">
    <source>
        <dbReference type="Pfam" id="PF01261"/>
    </source>
</evidence>
<evidence type="ECO:0000313" key="11">
    <source>
        <dbReference type="EMBL" id="CAR22505.1"/>
    </source>
</evidence>
<keyword evidence="4" id="KW-0479">Metal-binding</keyword>
<keyword evidence="6" id="KW-0378">Hydrolase</keyword>
<dbReference type="RefSeq" id="XP_002552943.1">
    <property type="nucleotide sequence ID" value="XM_002552897.1"/>
</dbReference>
<keyword evidence="5" id="KW-0227">DNA damage</keyword>
<dbReference type="NCBIfam" id="TIGR00587">
    <property type="entry name" value="nfo"/>
    <property type="match status" value="1"/>
</dbReference>
<dbReference type="GO" id="GO:0005634">
    <property type="term" value="C:nucleus"/>
    <property type="evidence" value="ECO:0007669"/>
    <property type="project" value="TreeGrafter"/>
</dbReference>
<dbReference type="GO" id="GO:0008081">
    <property type="term" value="F:phosphoric diester hydrolase activity"/>
    <property type="evidence" value="ECO:0007669"/>
    <property type="project" value="TreeGrafter"/>
</dbReference>
<dbReference type="FunCoup" id="C5DGG3">
    <property type="interactions" value="65"/>
</dbReference>
<sequence>MRVSPASYHAFHPASNMYVKEFDSKKVVMLSKKNVVTHSTYSLTETVMSQFSRCSTSKYKFGAHISTAGGISNSVTNAYNIGCNAFAMFLKSPRKWVSPDYTQEEIDKFKQKCKELGYNPLTDVLPHGQYFINLANPEPEKAEKSYASFIDDLKRCEQLGVGLYNFHPGSSLKGNHAKQLRQLASYINKAIAETKFVKIVLENMAGTGSLVGSDLQDLKDVIDMVENKDRVGVCVDTCHTFAAGYDISSKDSYDKFWQTFDKTVGFKYLSAIHLNDSKAPLAANRDLHEKLGQGFLGLEVFKLVANSEFLRGIPVILETPHTKDEGYGHEIKLLEWLEGLDEAKDQPEFESKSKDLLSEGAKSRNEQLAKFDKKKTKATKVSKKRANNGTDISQQLSSKRAKKET</sequence>
<feature type="compositionally biased region" description="Polar residues" evidence="9">
    <location>
        <begin position="387"/>
        <end position="398"/>
    </location>
</feature>
<dbReference type="InterPro" id="IPR013022">
    <property type="entry name" value="Xyl_isomerase-like_TIM-brl"/>
</dbReference>
<dbReference type="PANTHER" id="PTHR21445">
    <property type="entry name" value="ENDONUCLEASE IV ENDODEOXYRIBONUCLEASE IV"/>
    <property type="match status" value="1"/>
</dbReference>
<feature type="domain" description="Xylose isomerase-like TIM barrel" evidence="10">
    <location>
        <begin position="77"/>
        <end position="334"/>
    </location>
</feature>
<dbReference type="InParanoid" id="C5DGG3"/>
<keyword evidence="12" id="KW-1185">Reference proteome</keyword>
<feature type="region of interest" description="Disordered" evidence="9">
    <location>
        <begin position="348"/>
        <end position="405"/>
    </location>
</feature>
<evidence type="ECO:0000256" key="5">
    <source>
        <dbReference type="ARBA" id="ARBA00022763"/>
    </source>
</evidence>
<dbReference type="CDD" id="cd00019">
    <property type="entry name" value="AP2Ec"/>
    <property type="match status" value="1"/>
</dbReference>
<dbReference type="eggNOG" id="KOG3997">
    <property type="taxonomic scope" value="Eukaryota"/>
</dbReference>
<accession>C5DGG3</accession>
<dbReference type="OrthoDB" id="7663182at2759"/>
<gene>
    <name evidence="11" type="ordered locus">KLTH0D05104g</name>
</gene>
<evidence type="ECO:0000256" key="7">
    <source>
        <dbReference type="ARBA" id="ARBA00022833"/>
    </source>
</evidence>
<dbReference type="GO" id="GO:0005739">
    <property type="term" value="C:mitochondrion"/>
    <property type="evidence" value="ECO:0007669"/>
    <property type="project" value="TreeGrafter"/>
</dbReference>
<organism evidence="11 12">
    <name type="scientific">Lachancea thermotolerans (strain ATCC 56472 / CBS 6340 / NRRL Y-8284)</name>
    <name type="common">Yeast</name>
    <name type="synonym">Kluyveromyces thermotolerans</name>
    <dbReference type="NCBI Taxonomy" id="559295"/>
    <lineage>
        <taxon>Eukaryota</taxon>
        <taxon>Fungi</taxon>
        <taxon>Dikarya</taxon>
        <taxon>Ascomycota</taxon>
        <taxon>Saccharomycotina</taxon>
        <taxon>Saccharomycetes</taxon>
        <taxon>Saccharomycetales</taxon>
        <taxon>Saccharomycetaceae</taxon>
        <taxon>Lachancea</taxon>
    </lineage>
</organism>
<dbReference type="GeneID" id="8295171"/>
<dbReference type="FunFam" id="3.20.20.150:FF:000001">
    <property type="entry name" value="Probable endonuclease 4"/>
    <property type="match status" value="1"/>
</dbReference>
<evidence type="ECO:0000256" key="8">
    <source>
        <dbReference type="ARBA" id="ARBA00023204"/>
    </source>
</evidence>
<dbReference type="NCBIfam" id="NF002199">
    <property type="entry name" value="PRK01060.1-4"/>
    <property type="match status" value="1"/>
</dbReference>
<dbReference type="SUPFAM" id="SSF51658">
    <property type="entry name" value="Xylose isomerase-like"/>
    <property type="match status" value="1"/>
</dbReference>
<dbReference type="PROSITE" id="PS00729">
    <property type="entry name" value="AP_NUCLEASE_F2_1"/>
    <property type="match status" value="1"/>
</dbReference>
<dbReference type="InterPro" id="IPR036237">
    <property type="entry name" value="Xyl_isomerase-like_sf"/>
</dbReference>
<protein>
    <recommendedName>
        <fullName evidence="3">Apurinic-apyrimidinic endonuclease 1</fullName>
    </recommendedName>
</protein>
<evidence type="ECO:0000256" key="2">
    <source>
        <dbReference type="ARBA" id="ARBA00005340"/>
    </source>
</evidence>